<dbReference type="SUPFAM" id="SSF52540">
    <property type="entry name" value="P-loop containing nucleoside triphosphate hydrolases"/>
    <property type="match status" value="1"/>
</dbReference>
<dbReference type="PANTHER" id="PTHR42794:SF1">
    <property type="entry name" value="HEMIN IMPORT ATP-BINDING PROTEIN HMUV"/>
    <property type="match status" value="1"/>
</dbReference>
<dbReference type="HOGENOM" id="CLU_000604_1_11_6"/>
<dbReference type="InterPro" id="IPR027417">
    <property type="entry name" value="P-loop_NTPase"/>
</dbReference>
<dbReference type="RefSeq" id="WP_015260214.1">
    <property type="nucleotide sequence ID" value="NC_019902.2"/>
</dbReference>
<dbReference type="AlphaFoldDB" id="L0E1J6"/>
<evidence type="ECO:0000313" key="8">
    <source>
        <dbReference type="Proteomes" id="UP000010809"/>
    </source>
</evidence>
<dbReference type="InterPro" id="IPR003439">
    <property type="entry name" value="ABC_transporter-like_ATP-bd"/>
</dbReference>
<evidence type="ECO:0000256" key="1">
    <source>
        <dbReference type="ARBA" id="ARBA00022448"/>
    </source>
</evidence>
<dbReference type="Pfam" id="PF00005">
    <property type="entry name" value="ABC_tran"/>
    <property type="match status" value="1"/>
</dbReference>
<dbReference type="InterPro" id="IPR003593">
    <property type="entry name" value="AAA+_ATPase"/>
</dbReference>
<keyword evidence="4" id="KW-1278">Translocase</keyword>
<dbReference type="PATRIC" id="fig|1255043.3.peg.3512"/>
<evidence type="ECO:0000259" key="6">
    <source>
        <dbReference type="PROSITE" id="PS50893"/>
    </source>
</evidence>
<gene>
    <name evidence="7" type="primary">yusV [H]</name>
    <name evidence="7" type="ordered locus">TVNIR_3482</name>
</gene>
<keyword evidence="3" id="KW-0067">ATP-binding</keyword>
<reference evidence="7" key="1">
    <citation type="submission" date="2015-12" db="EMBL/GenBank/DDBJ databases">
        <authorList>
            <person name="Tikhonova T.V."/>
            <person name="Pavlov A.R."/>
            <person name="Beletsky A.V."/>
            <person name="Mardanov A.V."/>
            <person name="Sorokin D.Y."/>
            <person name="Ravin N.V."/>
            <person name="Popov V.O."/>
        </authorList>
    </citation>
    <scope>NUCLEOTIDE SEQUENCE</scope>
    <source>
        <strain evidence="7">DSM 14787</strain>
    </source>
</reference>
<sequence>MTGSACLTLRDLVVDIPGRADSSPLDLHVFPGECWAILGPNGTGKTTLLHTLAGLKAPRAGEVQLFGRSIGQLPRRLVARRLGLVFQQRQDEFPATVLELTLMGRHPYLSRWQVESPQDVELARQALARIGLAGMEQRAVATLSGGERQRLAIATVLAQDPAVLLLDEPTNHLDLHHQIAVLDLIREKQRQERGIVLTLHDVNLAVRYCSHLLLQYPNGQACWGPTAGMLVPEALEKLYNQPLTRGEIDGYPVFLPRLARGSGAI</sequence>
<name>L0E1J6_THIND</name>
<dbReference type="SMART" id="SM00382">
    <property type="entry name" value="AAA"/>
    <property type="match status" value="1"/>
</dbReference>
<keyword evidence="8" id="KW-1185">Reference proteome</keyword>
<feature type="domain" description="ABC transporter" evidence="6">
    <location>
        <begin position="7"/>
        <end position="242"/>
    </location>
</feature>
<dbReference type="STRING" id="1255043.TVNIR_3482"/>
<dbReference type="EMBL" id="CP003989">
    <property type="protein sequence ID" value="AGA35117.1"/>
    <property type="molecule type" value="Genomic_DNA"/>
</dbReference>
<evidence type="ECO:0000313" key="7">
    <source>
        <dbReference type="EMBL" id="AGA35117.1"/>
    </source>
</evidence>
<dbReference type="PROSITE" id="PS50893">
    <property type="entry name" value="ABC_TRANSPORTER_2"/>
    <property type="match status" value="1"/>
</dbReference>
<dbReference type="PANTHER" id="PTHR42794">
    <property type="entry name" value="HEMIN IMPORT ATP-BINDING PROTEIN HMUV"/>
    <property type="match status" value="1"/>
</dbReference>
<keyword evidence="2" id="KW-0547">Nucleotide-binding</keyword>
<evidence type="ECO:0000256" key="4">
    <source>
        <dbReference type="ARBA" id="ARBA00022967"/>
    </source>
</evidence>
<dbReference type="InterPro" id="IPR017871">
    <property type="entry name" value="ABC_transporter-like_CS"/>
</dbReference>
<dbReference type="eggNOG" id="COG1120">
    <property type="taxonomic scope" value="Bacteria"/>
</dbReference>
<dbReference type="GO" id="GO:0016887">
    <property type="term" value="F:ATP hydrolysis activity"/>
    <property type="evidence" value="ECO:0007669"/>
    <property type="project" value="InterPro"/>
</dbReference>
<dbReference type="Proteomes" id="UP000010809">
    <property type="component" value="Chromosome"/>
</dbReference>
<comment type="function">
    <text evidence="5">Part of the ABC transporter complex HmuTUV involved in hemin import. Responsible for energy coupling to the transport system.</text>
</comment>
<dbReference type="OrthoDB" id="6461291at2"/>
<keyword evidence="1" id="KW-0813">Transport</keyword>
<organism evidence="7 8">
    <name type="scientific">Thioalkalivibrio nitratireducens (strain DSM 14787 / UNIQEM 213 / ALEN2)</name>
    <dbReference type="NCBI Taxonomy" id="1255043"/>
    <lineage>
        <taxon>Bacteria</taxon>
        <taxon>Pseudomonadati</taxon>
        <taxon>Pseudomonadota</taxon>
        <taxon>Gammaproteobacteria</taxon>
        <taxon>Chromatiales</taxon>
        <taxon>Ectothiorhodospiraceae</taxon>
        <taxon>Thioalkalivibrio</taxon>
    </lineage>
</organism>
<dbReference type="PROSITE" id="PS00211">
    <property type="entry name" value="ABC_TRANSPORTER_1"/>
    <property type="match status" value="1"/>
</dbReference>
<dbReference type="GO" id="GO:0005524">
    <property type="term" value="F:ATP binding"/>
    <property type="evidence" value="ECO:0007669"/>
    <property type="project" value="UniProtKB-KW"/>
</dbReference>
<proteinExistence type="predicted"/>
<dbReference type="CDD" id="cd03214">
    <property type="entry name" value="ABC_Iron-Siderophores_B12_Hemin"/>
    <property type="match status" value="1"/>
</dbReference>
<evidence type="ECO:0000256" key="2">
    <source>
        <dbReference type="ARBA" id="ARBA00022741"/>
    </source>
</evidence>
<dbReference type="Gene3D" id="3.40.50.300">
    <property type="entry name" value="P-loop containing nucleotide triphosphate hydrolases"/>
    <property type="match status" value="1"/>
</dbReference>
<evidence type="ECO:0000256" key="5">
    <source>
        <dbReference type="ARBA" id="ARBA00037066"/>
    </source>
</evidence>
<protein>
    <submittedName>
        <fullName evidence="7">ABC transporter related protein</fullName>
    </submittedName>
</protein>
<evidence type="ECO:0000256" key="3">
    <source>
        <dbReference type="ARBA" id="ARBA00022840"/>
    </source>
</evidence>
<accession>L0E1J6</accession>
<dbReference type="KEGG" id="tni:TVNIR_3482"/>